<evidence type="ECO:0000256" key="1">
    <source>
        <dbReference type="SAM" id="Phobius"/>
    </source>
</evidence>
<feature type="transmembrane region" description="Helical" evidence="1">
    <location>
        <begin position="173"/>
        <end position="199"/>
    </location>
</feature>
<dbReference type="Pfam" id="PF19700">
    <property type="entry name" value="DUF6198"/>
    <property type="match status" value="1"/>
</dbReference>
<feature type="transmembrane region" description="Helical" evidence="1">
    <location>
        <begin position="91"/>
        <end position="112"/>
    </location>
</feature>
<reference evidence="3" key="1">
    <citation type="submission" date="2016-10" db="EMBL/GenBank/DDBJ databases">
        <authorList>
            <person name="Varghese N."/>
            <person name="Submissions S."/>
        </authorList>
    </citation>
    <scope>NUCLEOTIDE SEQUENCE [LARGE SCALE GENOMIC DNA]</scope>
    <source>
        <strain evidence="3">JCM 2783</strain>
    </source>
</reference>
<feature type="transmembrane region" description="Helical" evidence="1">
    <location>
        <begin position="26"/>
        <end position="44"/>
    </location>
</feature>
<evidence type="ECO:0000313" key="3">
    <source>
        <dbReference type="Proteomes" id="UP000243950"/>
    </source>
</evidence>
<keyword evidence="1" id="KW-0472">Membrane</keyword>
<sequence>MMGDRAVLVQLGPLAQLRAGQLPRRLLQLFVGLAFFGISMAMMIRGNLGLSPWDALHVGLAKMLPLSFGWIVVGVSFTVLLLWIPLREIPGLGTIANAVVIGLVADLTLQQLVAPEGFIWRLLLTLGGVLLCGFGSALYIGAQLGRGPRDGLMTGLHRVTGYSLRSMRTAIELGVLLVGTLLAGYKVLGIGTLLFAFGIGPLTQLMLPWVLVRLQAPVSENAAITPEAR</sequence>
<keyword evidence="1" id="KW-1133">Transmembrane helix</keyword>
<proteinExistence type="predicted"/>
<dbReference type="Proteomes" id="UP000243950">
    <property type="component" value="Unassembled WGS sequence"/>
</dbReference>
<dbReference type="InterPro" id="IPR038750">
    <property type="entry name" value="YczE/YyaS-like"/>
</dbReference>
<keyword evidence="1" id="KW-0812">Transmembrane</keyword>
<organism evidence="2 3">
    <name type="scientific">Pseudomonas straminea</name>
    <dbReference type="NCBI Taxonomy" id="47882"/>
    <lineage>
        <taxon>Bacteria</taxon>
        <taxon>Pseudomonadati</taxon>
        <taxon>Pseudomonadota</taxon>
        <taxon>Gammaproteobacteria</taxon>
        <taxon>Pseudomonadales</taxon>
        <taxon>Pseudomonadaceae</taxon>
        <taxon>Phytopseudomonas</taxon>
    </lineage>
</organism>
<keyword evidence="3" id="KW-1185">Reference proteome</keyword>
<name>A0A1I1S8N9_PSEOC</name>
<protein>
    <submittedName>
        <fullName evidence="2">Uncharacterized membrane protein YczE</fullName>
    </submittedName>
</protein>
<dbReference type="EMBL" id="FOMO01000001">
    <property type="protein sequence ID" value="SFD42871.1"/>
    <property type="molecule type" value="Genomic_DNA"/>
</dbReference>
<gene>
    <name evidence="2" type="ORF">SAMN05216372_101794</name>
</gene>
<accession>A0A1I1S8N9</accession>
<feature type="transmembrane region" description="Helical" evidence="1">
    <location>
        <begin position="118"/>
        <end position="140"/>
    </location>
</feature>
<feature type="transmembrane region" description="Helical" evidence="1">
    <location>
        <begin position="64"/>
        <end position="84"/>
    </location>
</feature>
<dbReference type="AlphaFoldDB" id="A0A1I1S8N9"/>
<dbReference type="PANTHER" id="PTHR40078">
    <property type="entry name" value="INTEGRAL MEMBRANE PROTEIN-RELATED"/>
    <property type="match status" value="1"/>
</dbReference>
<evidence type="ECO:0000313" key="2">
    <source>
        <dbReference type="EMBL" id="SFD42871.1"/>
    </source>
</evidence>
<dbReference type="PANTHER" id="PTHR40078:SF1">
    <property type="entry name" value="INTEGRAL MEMBRANE PROTEIN"/>
    <property type="match status" value="1"/>
</dbReference>